<proteinExistence type="predicted"/>
<organism evidence="2 3">
    <name type="scientific">Trinickia soli</name>
    <dbReference type="NCBI Taxonomy" id="380675"/>
    <lineage>
        <taxon>Bacteria</taxon>
        <taxon>Pseudomonadati</taxon>
        <taxon>Pseudomonadota</taxon>
        <taxon>Betaproteobacteria</taxon>
        <taxon>Burkholderiales</taxon>
        <taxon>Burkholderiaceae</taxon>
        <taxon>Trinickia</taxon>
    </lineage>
</organism>
<keyword evidence="3" id="KW-1185">Reference proteome</keyword>
<protein>
    <recommendedName>
        <fullName evidence="1">Endonuclease GajA/Old nuclease/RecF-like AAA domain-containing protein</fullName>
    </recommendedName>
</protein>
<dbReference type="InterPro" id="IPR027417">
    <property type="entry name" value="P-loop_NTPase"/>
</dbReference>
<dbReference type="InterPro" id="IPR051396">
    <property type="entry name" value="Bact_Antivir_Def_Nuclease"/>
</dbReference>
<dbReference type="PANTHER" id="PTHR43581">
    <property type="entry name" value="ATP/GTP PHOSPHATASE"/>
    <property type="match status" value="1"/>
</dbReference>
<dbReference type="SUPFAM" id="SSF52540">
    <property type="entry name" value="P-loop containing nucleoside triphosphate hydrolases"/>
    <property type="match status" value="1"/>
</dbReference>
<evidence type="ECO:0000313" key="2">
    <source>
        <dbReference type="EMBL" id="PMS21383.1"/>
    </source>
</evidence>
<dbReference type="InterPro" id="IPR041685">
    <property type="entry name" value="AAA_GajA/Old/RecF-like"/>
</dbReference>
<name>A0A2N7VW71_9BURK</name>
<dbReference type="RefSeq" id="WP_102611250.1">
    <property type="nucleotide sequence ID" value="NZ_CADIKD010000012.1"/>
</dbReference>
<dbReference type="PANTHER" id="PTHR43581:SF2">
    <property type="entry name" value="EXCINUCLEASE ATPASE SUBUNIT"/>
    <property type="match status" value="1"/>
</dbReference>
<dbReference type="Pfam" id="PF13175">
    <property type="entry name" value="AAA_15"/>
    <property type="match status" value="2"/>
</dbReference>
<dbReference type="AlphaFoldDB" id="A0A2N7VW71"/>
<dbReference type="EMBL" id="PNYB01000016">
    <property type="protein sequence ID" value="PMS21383.1"/>
    <property type="molecule type" value="Genomic_DNA"/>
</dbReference>
<sequence>MTLHAVGVKNLRALVDSEFIELKPITLLVGKNSVGKSTFARVFPLLRQSNEEKRRAPVLWWGKYVDFGSFRDAVHRNADVREVSLCFDIMLEPESEPFLMDPWWSQTLPLAGPTRFQLEVAFACGSDDNTYIKRTEIRADGMSCTVHTSQNMAVEKIICGDVNWTPSTDVSAHGAAGELLPMVTFFRHFRAKDRTFRKPQNPFIAELNDSIRKLAHPKTKDETIAQIVNLVPLGSGAEVLSALQAVNGSSTWKKNTSKLRTTSPELTHIRELVWLAHLEEVFSSLNSEIRTFSKGVRYLEPLRATAQRYYRVQELAVDEVDSKGANLAVFIHSMQAFDRDRFNEWLKTHLGFEVRSVPDGGHISLRVRFVDDNDDTNLTDTGFGMSQVLPIATQLWSSQAMRPRRGSDNAPTCFVVEQPELHLHPAFQEKIADLFVASLEASSSAKQNPMRIVAETHSSSLINRLGELVAEGRIDRDDVQVVMFDQTSVSAPVKIQISQFDEEGVLQNWPYGFFASGKSQ</sequence>
<dbReference type="Gene3D" id="3.40.50.300">
    <property type="entry name" value="P-loop containing nucleotide triphosphate hydrolases"/>
    <property type="match status" value="1"/>
</dbReference>
<evidence type="ECO:0000259" key="1">
    <source>
        <dbReference type="Pfam" id="PF13175"/>
    </source>
</evidence>
<dbReference type="Proteomes" id="UP000235347">
    <property type="component" value="Unassembled WGS sequence"/>
</dbReference>
<feature type="domain" description="Endonuclease GajA/Old nuclease/RecF-like AAA" evidence="1">
    <location>
        <begin position="343"/>
        <end position="462"/>
    </location>
</feature>
<evidence type="ECO:0000313" key="3">
    <source>
        <dbReference type="Proteomes" id="UP000235347"/>
    </source>
</evidence>
<comment type="caution">
    <text evidence="2">The sequence shown here is derived from an EMBL/GenBank/DDBJ whole genome shotgun (WGS) entry which is preliminary data.</text>
</comment>
<accession>A0A2N7VW71</accession>
<gene>
    <name evidence="2" type="ORF">C0Z19_18295</name>
</gene>
<reference evidence="2 3" key="1">
    <citation type="submission" date="2018-01" db="EMBL/GenBank/DDBJ databases">
        <title>Whole genome analyses suggest that Burkholderia sensu lato contains two further novel genera in the rhizoxinica-symbiotica group Mycetohabitans gen. nov., and Trinickia gen. nov.: implications for the evolution of diazotrophy and nodulation in the Burkholderiaceae.</title>
        <authorList>
            <person name="Estrada-de los Santos P."/>
            <person name="Palmer M."/>
            <person name="Chavez-Ramirez B."/>
            <person name="Beukes C."/>
            <person name="Steenkamp E.T."/>
            <person name="Hirsch A.M."/>
            <person name="Manyaka P."/>
            <person name="Maluk M."/>
            <person name="Lafos M."/>
            <person name="Crook M."/>
            <person name="Gross E."/>
            <person name="Simon M.F."/>
            <person name="Bueno dos Reis Junior F."/>
            <person name="Poole P.S."/>
            <person name="Venter S.N."/>
            <person name="James E.K."/>
        </authorList>
    </citation>
    <scope>NUCLEOTIDE SEQUENCE [LARGE SCALE GENOMIC DNA]</scope>
    <source>
        <strain evidence="2 3">GP25-8</strain>
    </source>
</reference>
<feature type="domain" description="Endonuclease GajA/Old nuclease/RecF-like AAA" evidence="1">
    <location>
        <begin position="1"/>
        <end position="62"/>
    </location>
</feature>